<dbReference type="EMBL" id="JACSDY010000003">
    <property type="protein sequence ID" value="KAF7432330.1"/>
    <property type="molecule type" value="Genomic_DNA"/>
</dbReference>
<gene>
    <name evidence="2" type="ORF">H0235_005254</name>
</gene>
<organism evidence="2 3">
    <name type="scientific">Vespula pensylvanica</name>
    <name type="common">Western yellow jacket</name>
    <name type="synonym">Wasp</name>
    <dbReference type="NCBI Taxonomy" id="30213"/>
    <lineage>
        <taxon>Eukaryota</taxon>
        <taxon>Metazoa</taxon>
        <taxon>Ecdysozoa</taxon>
        <taxon>Arthropoda</taxon>
        <taxon>Hexapoda</taxon>
        <taxon>Insecta</taxon>
        <taxon>Pterygota</taxon>
        <taxon>Neoptera</taxon>
        <taxon>Endopterygota</taxon>
        <taxon>Hymenoptera</taxon>
        <taxon>Apocrita</taxon>
        <taxon>Aculeata</taxon>
        <taxon>Vespoidea</taxon>
        <taxon>Vespidae</taxon>
        <taxon>Vespinae</taxon>
        <taxon>Vespula</taxon>
    </lineage>
</organism>
<sequence>MTKEQRLSVDYRGALLGDRDRVVTGVAAKFRIMANGHVNLARTTIHCAKRILNPRVAKLINESTIDNDGDDHNDDDDDDNDNDDDDDDDATILFFQLEY</sequence>
<feature type="region of interest" description="Disordered" evidence="1">
    <location>
        <begin position="62"/>
        <end position="88"/>
    </location>
</feature>
<dbReference type="Proteomes" id="UP000600918">
    <property type="component" value="Unassembled WGS sequence"/>
</dbReference>
<evidence type="ECO:0000256" key="1">
    <source>
        <dbReference type="SAM" id="MobiDB-lite"/>
    </source>
</evidence>
<evidence type="ECO:0000313" key="3">
    <source>
        <dbReference type="Proteomes" id="UP000600918"/>
    </source>
</evidence>
<name>A0A834P8L7_VESPE</name>
<accession>A0A834P8L7</accession>
<feature type="compositionally biased region" description="Acidic residues" evidence="1">
    <location>
        <begin position="65"/>
        <end position="88"/>
    </location>
</feature>
<dbReference type="AlphaFoldDB" id="A0A834P8L7"/>
<evidence type="ECO:0000313" key="2">
    <source>
        <dbReference type="EMBL" id="KAF7432330.1"/>
    </source>
</evidence>
<protein>
    <submittedName>
        <fullName evidence="2">Uncharacterized protein</fullName>
    </submittedName>
</protein>
<proteinExistence type="predicted"/>
<comment type="caution">
    <text evidence="2">The sequence shown here is derived from an EMBL/GenBank/DDBJ whole genome shotgun (WGS) entry which is preliminary data.</text>
</comment>
<reference evidence="2" key="1">
    <citation type="journal article" date="2020" name="G3 (Bethesda)">
        <title>High-Quality Assemblies for Three Invasive Social Wasps from the &lt;i&gt;Vespula&lt;/i&gt; Genus.</title>
        <authorList>
            <person name="Harrop T.W.R."/>
            <person name="Guhlin J."/>
            <person name="McLaughlin G.M."/>
            <person name="Permina E."/>
            <person name="Stockwell P."/>
            <person name="Gilligan J."/>
            <person name="Le Lec M.F."/>
            <person name="Gruber M.A.M."/>
            <person name="Quinn O."/>
            <person name="Lovegrove M."/>
            <person name="Duncan E.J."/>
            <person name="Remnant E.J."/>
            <person name="Van Eeckhoven J."/>
            <person name="Graham B."/>
            <person name="Knapp R.A."/>
            <person name="Langford K.W."/>
            <person name="Kronenberg Z."/>
            <person name="Press M.O."/>
            <person name="Eacker S.M."/>
            <person name="Wilson-Rankin E.E."/>
            <person name="Purcell J."/>
            <person name="Lester P.J."/>
            <person name="Dearden P.K."/>
        </authorList>
    </citation>
    <scope>NUCLEOTIDE SEQUENCE</scope>
    <source>
        <strain evidence="2">Volc-1</strain>
    </source>
</reference>
<keyword evidence="3" id="KW-1185">Reference proteome</keyword>